<evidence type="ECO:0000313" key="10">
    <source>
        <dbReference type="Proteomes" id="UP000289340"/>
    </source>
</evidence>
<dbReference type="PANTHER" id="PTHR21212">
    <property type="entry name" value="BERNARDINELLI-SEIP CONGENITAL LIPODYSTROPHY 2 HOMOLOG BSCL2 PROTEIN"/>
    <property type="match status" value="1"/>
</dbReference>
<feature type="region of interest" description="Disordered" evidence="7">
    <location>
        <begin position="83"/>
        <end position="135"/>
    </location>
</feature>
<dbReference type="AlphaFoldDB" id="A0A445GR52"/>
<dbReference type="EMBL" id="QZWG01000015">
    <property type="protein sequence ID" value="RZB63724.1"/>
    <property type="molecule type" value="Genomic_DNA"/>
</dbReference>
<sequence>MDPPSSVDQDDDVFLDAFHQCPAEGSTEPSDSASTLLDHKPHSPPTTIRRRPLRRGIPGTQSSDSSIVSDLIDVDSRRSFRHKSRLRNLNKNENSEEKPDSEEPRQVNASPEENNEGSTVTSAANDDAAGDSIDSAPRLGDSSSSLLELAAGLVISLLGFQMKLIFMFITSPFLFMFYSCMFFMDPLGTTRKGKDFVIGILNRMRCFAFSYIRPYVNRWVKENDSFWSVAFRWGWGFMWSMYVCCVLFGLLVSSFVFSGFVMKCLVEKPIQMREVLNFDYTKLSPVAYVPVMSCAGVVGGRSSENKVDARKWAGERVIPSKHKVQVTVELRVPESGYNRNLGIFQTRVDFLLSNGKAIASSSQPCMLRFRSEPIRLITTFLKIAPLLTGYISETQTLNVKMRGFVEGDVPTSCLKVTLEQRAEYQPGAGIPEIYDASLIIESELPLFKRMIWLWKMSIFIWIAMMAFFAELLFALVCCTPIIIPKTRQRVASGRSPATLNHLQAQH</sequence>
<keyword evidence="5" id="KW-0443">Lipid metabolism</keyword>
<keyword evidence="6 8" id="KW-0472">Membrane</keyword>
<evidence type="ECO:0000256" key="2">
    <source>
        <dbReference type="ARBA" id="ARBA00022692"/>
    </source>
</evidence>
<evidence type="ECO:0000256" key="7">
    <source>
        <dbReference type="SAM" id="MobiDB-lite"/>
    </source>
</evidence>
<dbReference type="GO" id="GO:0005789">
    <property type="term" value="C:endoplasmic reticulum membrane"/>
    <property type="evidence" value="ECO:0007669"/>
    <property type="project" value="UniProtKB-SubCell"/>
</dbReference>
<keyword evidence="4 8" id="KW-1133">Transmembrane helix</keyword>
<dbReference type="Proteomes" id="UP000289340">
    <property type="component" value="Chromosome 15"/>
</dbReference>
<organism evidence="9 10">
    <name type="scientific">Glycine soja</name>
    <name type="common">Wild soybean</name>
    <dbReference type="NCBI Taxonomy" id="3848"/>
    <lineage>
        <taxon>Eukaryota</taxon>
        <taxon>Viridiplantae</taxon>
        <taxon>Streptophyta</taxon>
        <taxon>Embryophyta</taxon>
        <taxon>Tracheophyta</taxon>
        <taxon>Spermatophyta</taxon>
        <taxon>Magnoliopsida</taxon>
        <taxon>eudicotyledons</taxon>
        <taxon>Gunneridae</taxon>
        <taxon>Pentapetalae</taxon>
        <taxon>rosids</taxon>
        <taxon>fabids</taxon>
        <taxon>Fabales</taxon>
        <taxon>Fabaceae</taxon>
        <taxon>Papilionoideae</taxon>
        <taxon>50 kb inversion clade</taxon>
        <taxon>NPAAA clade</taxon>
        <taxon>indigoferoid/millettioid clade</taxon>
        <taxon>Phaseoleae</taxon>
        <taxon>Glycine</taxon>
        <taxon>Glycine subgen. Soja</taxon>
    </lineage>
</organism>
<feature type="transmembrane region" description="Helical" evidence="8">
    <location>
        <begin position="236"/>
        <end position="262"/>
    </location>
</feature>
<accession>A0A445GR52</accession>
<comment type="subcellular location">
    <subcellularLocation>
        <location evidence="1">Endoplasmic reticulum membrane</location>
        <topology evidence="1">Multi-pass membrane protein</topology>
    </subcellularLocation>
</comment>
<feature type="compositionally biased region" description="Polar residues" evidence="7">
    <location>
        <begin position="107"/>
        <end position="124"/>
    </location>
</feature>
<keyword evidence="10" id="KW-1185">Reference proteome</keyword>
<dbReference type="Gramene" id="XM_028348733.1">
    <property type="protein sequence ID" value="XP_028204534.1"/>
    <property type="gene ID" value="LOC114388316"/>
</dbReference>
<evidence type="ECO:0000256" key="4">
    <source>
        <dbReference type="ARBA" id="ARBA00022989"/>
    </source>
</evidence>
<feature type="transmembrane region" description="Helical" evidence="8">
    <location>
        <begin position="458"/>
        <end position="483"/>
    </location>
</feature>
<proteinExistence type="predicted"/>
<evidence type="ECO:0000256" key="8">
    <source>
        <dbReference type="SAM" id="Phobius"/>
    </source>
</evidence>
<evidence type="ECO:0000256" key="3">
    <source>
        <dbReference type="ARBA" id="ARBA00022824"/>
    </source>
</evidence>
<dbReference type="CDD" id="cd23995">
    <property type="entry name" value="Seipin_BSCL2_like"/>
    <property type="match status" value="1"/>
</dbReference>
<feature type="region of interest" description="Disordered" evidence="7">
    <location>
        <begin position="20"/>
        <end position="69"/>
    </location>
</feature>
<dbReference type="InterPro" id="IPR009617">
    <property type="entry name" value="Seipin"/>
</dbReference>
<name>A0A445GR52_GLYSO</name>
<feature type="transmembrane region" description="Helical" evidence="8">
    <location>
        <begin position="164"/>
        <end position="184"/>
    </location>
</feature>
<dbReference type="GO" id="GO:0140042">
    <property type="term" value="P:lipid droplet formation"/>
    <property type="evidence" value="ECO:0007669"/>
    <property type="project" value="UniProtKB-ARBA"/>
</dbReference>
<feature type="compositionally biased region" description="Low complexity" evidence="7">
    <location>
        <begin position="55"/>
        <end position="69"/>
    </location>
</feature>
<comment type="caution">
    <text evidence="9">The sequence shown here is derived from an EMBL/GenBank/DDBJ whole genome shotgun (WGS) entry which is preliminary data.</text>
</comment>
<evidence type="ECO:0000256" key="1">
    <source>
        <dbReference type="ARBA" id="ARBA00004477"/>
    </source>
</evidence>
<evidence type="ECO:0000256" key="5">
    <source>
        <dbReference type="ARBA" id="ARBA00023098"/>
    </source>
</evidence>
<reference evidence="9 10" key="1">
    <citation type="submission" date="2018-09" db="EMBL/GenBank/DDBJ databases">
        <title>A high-quality reference genome of wild soybean provides a powerful tool to mine soybean genomes.</title>
        <authorList>
            <person name="Xie M."/>
            <person name="Chung C.Y.L."/>
            <person name="Li M.-W."/>
            <person name="Wong F.-L."/>
            <person name="Chan T.-F."/>
            <person name="Lam H.-M."/>
        </authorList>
    </citation>
    <scope>NUCLEOTIDE SEQUENCE [LARGE SCALE GENOMIC DNA]</scope>
    <source>
        <strain evidence="10">cv. W05</strain>
        <tissue evidence="9">Hypocotyl of etiolated seedlings</tissue>
    </source>
</reference>
<keyword evidence="3" id="KW-0256">Endoplasmic reticulum</keyword>
<evidence type="ECO:0000313" key="9">
    <source>
        <dbReference type="EMBL" id="RZB63724.1"/>
    </source>
</evidence>
<dbReference type="PANTHER" id="PTHR21212:SF0">
    <property type="entry name" value="SEIPIN"/>
    <property type="match status" value="1"/>
</dbReference>
<dbReference type="GO" id="GO:0006629">
    <property type="term" value="P:lipid metabolic process"/>
    <property type="evidence" value="ECO:0007669"/>
    <property type="project" value="UniProtKB-KW"/>
</dbReference>
<evidence type="ECO:0000256" key="6">
    <source>
        <dbReference type="ARBA" id="ARBA00023136"/>
    </source>
</evidence>
<feature type="compositionally biased region" description="Basic and acidic residues" evidence="7">
    <location>
        <begin position="93"/>
        <end position="105"/>
    </location>
</feature>
<protein>
    <submittedName>
        <fullName evidence="9">Seipin-2</fullName>
    </submittedName>
</protein>
<keyword evidence="2 8" id="KW-0812">Transmembrane</keyword>
<gene>
    <name evidence="9" type="ORF">D0Y65_040358</name>
</gene>
<dbReference type="Pfam" id="PF06775">
    <property type="entry name" value="Seipin"/>
    <property type="match status" value="1"/>
</dbReference>